<gene>
    <name evidence="2" type="ORF">SBA1_770009</name>
</gene>
<name>A0A2U3L744_9BACT</name>
<dbReference type="EMBL" id="OMOD01000174">
    <property type="protein sequence ID" value="SPF47744.1"/>
    <property type="molecule type" value="Genomic_DNA"/>
</dbReference>
<keyword evidence="2" id="KW-0418">Kinase</keyword>
<dbReference type="Gene3D" id="3.30.420.40">
    <property type="match status" value="2"/>
</dbReference>
<accession>A0A2U3L744</accession>
<organism evidence="2 3">
    <name type="scientific">Candidatus Sulfotelmatobacter kueseliae</name>
    <dbReference type="NCBI Taxonomy" id="2042962"/>
    <lineage>
        <taxon>Bacteria</taxon>
        <taxon>Pseudomonadati</taxon>
        <taxon>Acidobacteriota</taxon>
        <taxon>Terriglobia</taxon>
        <taxon>Terriglobales</taxon>
        <taxon>Candidatus Korobacteraceae</taxon>
        <taxon>Candidatus Sulfotelmatobacter</taxon>
    </lineage>
</organism>
<dbReference type="PROSITE" id="PS01125">
    <property type="entry name" value="ROK"/>
    <property type="match status" value="1"/>
</dbReference>
<keyword evidence="2" id="KW-0808">Transferase</keyword>
<reference evidence="3" key="1">
    <citation type="submission" date="2018-02" db="EMBL/GenBank/DDBJ databases">
        <authorList>
            <person name="Hausmann B."/>
        </authorList>
    </citation>
    <scope>NUCLEOTIDE SEQUENCE [LARGE SCALE GENOMIC DNA]</scope>
    <source>
        <strain evidence="3">Peat soil MAG SbA1</strain>
    </source>
</reference>
<dbReference type="InterPro" id="IPR000600">
    <property type="entry name" value="ROK"/>
</dbReference>
<evidence type="ECO:0000313" key="2">
    <source>
        <dbReference type="EMBL" id="SPF47744.1"/>
    </source>
</evidence>
<evidence type="ECO:0000313" key="3">
    <source>
        <dbReference type="Proteomes" id="UP000238701"/>
    </source>
</evidence>
<dbReference type="Pfam" id="PF00480">
    <property type="entry name" value="ROK"/>
    <property type="match status" value="1"/>
</dbReference>
<dbReference type="PANTHER" id="PTHR18964:SF149">
    <property type="entry name" value="BIFUNCTIONAL UDP-N-ACETYLGLUCOSAMINE 2-EPIMERASE_N-ACETYLMANNOSAMINE KINASE"/>
    <property type="match status" value="1"/>
</dbReference>
<sequence>MIGAVDIGGTKIAVGMVDDSGKVLSRMETPSDPNHYPASLEWMARALGETARHAGVEITGIGIGSTGPVDPMAGEFGEVDFLPGWRHKNLVNDLAQIFKVRVALENDGDAAALAEAGWGAGRNRSRLIYITVGTGIGGGIILDGKLYRGVDGAHPEVGHQVIDLAGPPCSCGFRGCWESLAAGPAMVTWLESHAPADYPHRTGITGKRICELARQGDALALQAVEHEGFYLGLGLANLVTLFTPDVIILSGSVLKSAPLFMDRIRAVIGSGCRFVPAEKTELMLASLGEDTNLIGAARVWHYRFGG</sequence>
<proteinExistence type="inferred from homology"/>
<dbReference type="GO" id="GO:0004340">
    <property type="term" value="F:glucokinase activity"/>
    <property type="evidence" value="ECO:0007669"/>
    <property type="project" value="UniProtKB-EC"/>
</dbReference>
<comment type="similarity">
    <text evidence="1">Belongs to the ROK (NagC/XylR) family.</text>
</comment>
<protein>
    <submittedName>
        <fullName evidence="2">Glucokinase</fullName>
        <ecNumber evidence="2">2.7.1.2</ecNumber>
    </submittedName>
</protein>
<dbReference type="PANTHER" id="PTHR18964">
    <property type="entry name" value="ROK (REPRESSOR, ORF, KINASE) FAMILY"/>
    <property type="match status" value="1"/>
</dbReference>
<dbReference type="SUPFAM" id="SSF53067">
    <property type="entry name" value="Actin-like ATPase domain"/>
    <property type="match status" value="1"/>
</dbReference>
<dbReference type="Proteomes" id="UP000238701">
    <property type="component" value="Unassembled WGS sequence"/>
</dbReference>
<dbReference type="AlphaFoldDB" id="A0A2U3L744"/>
<dbReference type="OrthoDB" id="9796533at2"/>
<evidence type="ECO:0000256" key="1">
    <source>
        <dbReference type="ARBA" id="ARBA00006479"/>
    </source>
</evidence>
<dbReference type="InterPro" id="IPR043129">
    <property type="entry name" value="ATPase_NBD"/>
</dbReference>
<dbReference type="EC" id="2.7.1.2" evidence="2"/>
<dbReference type="InterPro" id="IPR049874">
    <property type="entry name" value="ROK_cs"/>
</dbReference>